<comment type="similarity">
    <text evidence="1">Belongs to the phD/YefM antitoxin family.</text>
</comment>
<gene>
    <name evidence="2" type="ORF">SAMN04487893_101380</name>
</gene>
<dbReference type="EMBL" id="FORU01000001">
    <property type="protein sequence ID" value="SFI85430.1"/>
    <property type="molecule type" value="Genomic_DNA"/>
</dbReference>
<dbReference type="AlphaFoldDB" id="A0A1I3LLL3"/>
<dbReference type="RefSeq" id="WP_090677740.1">
    <property type="nucleotide sequence ID" value="NZ_FORU01000001.1"/>
</dbReference>
<accession>A0A1I3LLL3</accession>
<organism evidence="2 3">
    <name type="scientific">Myroides guanonis</name>
    <dbReference type="NCBI Taxonomy" id="1150112"/>
    <lineage>
        <taxon>Bacteria</taxon>
        <taxon>Pseudomonadati</taxon>
        <taxon>Bacteroidota</taxon>
        <taxon>Flavobacteriia</taxon>
        <taxon>Flavobacteriales</taxon>
        <taxon>Flavobacteriaceae</taxon>
        <taxon>Myroides</taxon>
    </lineage>
</organism>
<evidence type="ECO:0008006" key="4">
    <source>
        <dbReference type="Google" id="ProtNLM"/>
    </source>
</evidence>
<dbReference type="OrthoDB" id="3035307at2"/>
<evidence type="ECO:0000313" key="3">
    <source>
        <dbReference type="Proteomes" id="UP000243887"/>
    </source>
</evidence>
<keyword evidence="3" id="KW-1185">Reference proteome</keyword>
<proteinExistence type="inferred from homology"/>
<sequence>MAVLEITARDFRNKLKDCFNLVDKGQRVVIKRGSEKSYLLVPIDVEDVVLSSEMELKLERSIEQIKEGKSTTVKSVDELNKFLESL</sequence>
<dbReference type="Proteomes" id="UP000243887">
    <property type="component" value="Unassembled WGS sequence"/>
</dbReference>
<dbReference type="SUPFAM" id="SSF143120">
    <property type="entry name" value="YefM-like"/>
    <property type="match status" value="1"/>
</dbReference>
<name>A0A1I3LLL3_9FLAO</name>
<dbReference type="InterPro" id="IPR036165">
    <property type="entry name" value="YefM-like_sf"/>
</dbReference>
<reference evidence="3" key="1">
    <citation type="submission" date="2016-10" db="EMBL/GenBank/DDBJ databases">
        <authorList>
            <person name="Varghese N."/>
            <person name="Submissions S."/>
        </authorList>
    </citation>
    <scope>NUCLEOTIDE SEQUENCE [LARGE SCALE GENOMIC DNA]</scope>
    <source>
        <strain evidence="3">DSM 26542</strain>
    </source>
</reference>
<evidence type="ECO:0000256" key="1">
    <source>
        <dbReference type="ARBA" id="ARBA00009981"/>
    </source>
</evidence>
<evidence type="ECO:0000313" key="2">
    <source>
        <dbReference type="EMBL" id="SFI85430.1"/>
    </source>
</evidence>
<protein>
    <recommendedName>
        <fullName evidence="4">Antitoxin</fullName>
    </recommendedName>
</protein>